<sequence length="83" mass="9071">MNDLEKGLKLLKKALKIYNNVPGQQSTIAGIEAQMGVMYYMLGNYSDSYNIFKSSVAKFRAGGEKKSALFGIALNQMGLACVQ</sequence>
<protein>
    <submittedName>
        <fullName evidence="1">Nephrocystin-3-like</fullName>
    </submittedName>
</protein>
<evidence type="ECO:0000313" key="1">
    <source>
        <dbReference type="EMBL" id="MCI22902.1"/>
    </source>
</evidence>
<dbReference type="AlphaFoldDB" id="A0A392QG95"/>
<dbReference type="SUPFAM" id="SSF48452">
    <property type="entry name" value="TPR-like"/>
    <property type="match status" value="1"/>
</dbReference>
<reference evidence="1 2" key="1">
    <citation type="journal article" date="2018" name="Front. Plant Sci.">
        <title>Red Clover (Trifolium pratense) and Zigzag Clover (T. medium) - A Picture of Genomic Similarities and Differences.</title>
        <authorList>
            <person name="Dluhosova J."/>
            <person name="Istvanek J."/>
            <person name="Nedelnik J."/>
            <person name="Repkova J."/>
        </authorList>
    </citation>
    <scope>NUCLEOTIDE SEQUENCE [LARGE SCALE GENOMIC DNA]</scope>
    <source>
        <strain evidence="2">cv. 10/8</strain>
        <tissue evidence="1">Leaf</tissue>
    </source>
</reference>
<name>A0A392QG95_9FABA</name>
<feature type="non-terminal residue" evidence="1">
    <location>
        <position position="83"/>
    </location>
</feature>
<dbReference type="Proteomes" id="UP000265520">
    <property type="component" value="Unassembled WGS sequence"/>
</dbReference>
<comment type="caution">
    <text evidence="1">The sequence shown here is derived from an EMBL/GenBank/DDBJ whole genome shotgun (WGS) entry which is preliminary data.</text>
</comment>
<dbReference type="PANTHER" id="PTHR46284">
    <property type="entry name" value="PROTEIN KINESIN LIGHT CHAIN-RELATED 3"/>
    <property type="match status" value="1"/>
</dbReference>
<keyword evidence="2" id="KW-1185">Reference proteome</keyword>
<proteinExistence type="predicted"/>
<accession>A0A392QG95</accession>
<dbReference type="InterPro" id="IPR011990">
    <property type="entry name" value="TPR-like_helical_dom_sf"/>
</dbReference>
<organism evidence="1 2">
    <name type="scientific">Trifolium medium</name>
    <dbReference type="NCBI Taxonomy" id="97028"/>
    <lineage>
        <taxon>Eukaryota</taxon>
        <taxon>Viridiplantae</taxon>
        <taxon>Streptophyta</taxon>
        <taxon>Embryophyta</taxon>
        <taxon>Tracheophyta</taxon>
        <taxon>Spermatophyta</taxon>
        <taxon>Magnoliopsida</taxon>
        <taxon>eudicotyledons</taxon>
        <taxon>Gunneridae</taxon>
        <taxon>Pentapetalae</taxon>
        <taxon>rosids</taxon>
        <taxon>fabids</taxon>
        <taxon>Fabales</taxon>
        <taxon>Fabaceae</taxon>
        <taxon>Papilionoideae</taxon>
        <taxon>50 kb inversion clade</taxon>
        <taxon>NPAAA clade</taxon>
        <taxon>Hologalegina</taxon>
        <taxon>IRL clade</taxon>
        <taxon>Trifolieae</taxon>
        <taxon>Trifolium</taxon>
    </lineage>
</organism>
<evidence type="ECO:0000313" key="2">
    <source>
        <dbReference type="Proteomes" id="UP000265520"/>
    </source>
</evidence>
<dbReference type="PANTHER" id="PTHR46284:SF1">
    <property type="entry name" value="PROTEIN KINESIN LIGHT CHAIN-RELATED 2"/>
    <property type="match status" value="1"/>
</dbReference>
<dbReference type="EMBL" id="LXQA010133008">
    <property type="protein sequence ID" value="MCI22902.1"/>
    <property type="molecule type" value="Genomic_DNA"/>
</dbReference>
<dbReference type="Gene3D" id="1.25.40.10">
    <property type="entry name" value="Tetratricopeptide repeat domain"/>
    <property type="match status" value="1"/>
</dbReference>